<organism evidence="1 2">
    <name type="scientific">Pantoea ananas</name>
    <name type="common">Erwinia uredovora</name>
    <dbReference type="NCBI Taxonomy" id="553"/>
    <lineage>
        <taxon>Bacteria</taxon>
        <taxon>Pseudomonadati</taxon>
        <taxon>Pseudomonadota</taxon>
        <taxon>Gammaproteobacteria</taxon>
        <taxon>Enterobacterales</taxon>
        <taxon>Erwiniaceae</taxon>
        <taxon>Pantoea</taxon>
    </lineage>
</organism>
<comment type="caution">
    <text evidence="1">The sequence shown here is derived from an EMBL/GenBank/DDBJ whole genome shotgun (WGS) entry which is preliminary data.</text>
</comment>
<dbReference type="Proteomes" id="UP001208888">
    <property type="component" value="Unassembled WGS sequence"/>
</dbReference>
<evidence type="ECO:0000313" key="2">
    <source>
        <dbReference type="Proteomes" id="UP001208888"/>
    </source>
</evidence>
<proteinExistence type="predicted"/>
<name>A0AAJ1D287_PANAN</name>
<sequence>MFITKAPVKQLPGALVISGYWKSILSSFFSDGHTVPVQVEDL</sequence>
<dbReference type="AlphaFoldDB" id="A0AAJ1D287"/>
<reference evidence="1" key="1">
    <citation type="submission" date="2022-06" db="EMBL/GenBank/DDBJ databases">
        <title>Dynamics of rice microbiomes reveals core vertical transmitted seed endophytes.</title>
        <authorList>
            <person name="Liao K."/>
            <person name="Zhang X."/>
        </authorList>
    </citation>
    <scope>NUCLEOTIDE SEQUENCE</scope>
    <source>
        <strain evidence="1">JT1-17</strain>
    </source>
</reference>
<accession>A0AAJ1D287</accession>
<evidence type="ECO:0000313" key="1">
    <source>
        <dbReference type="EMBL" id="MCW0345888.1"/>
    </source>
</evidence>
<protein>
    <submittedName>
        <fullName evidence="1">Uncharacterized protein</fullName>
    </submittedName>
</protein>
<gene>
    <name evidence="1" type="ORF">NB703_003981</name>
</gene>
<dbReference type="EMBL" id="JANFVX010000020">
    <property type="protein sequence ID" value="MCW0345888.1"/>
    <property type="molecule type" value="Genomic_DNA"/>
</dbReference>